<reference evidence="1 2" key="1">
    <citation type="journal article" date="2018" name="Mol. Biol. Evol.">
        <title>Broad Genomic Sampling Reveals a Smut Pathogenic Ancestry of the Fungal Clade Ustilaginomycotina.</title>
        <authorList>
            <person name="Kijpornyongpan T."/>
            <person name="Mondo S.J."/>
            <person name="Barry K."/>
            <person name="Sandor L."/>
            <person name="Lee J."/>
            <person name="Lipzen A."/>
            <person name="Pangilinan J."/>
            <person name="LaButti K."/>
            <person name="Hainaut M."/>
            <person name="Henrissat B."/>
            <person name="Grigoriev I.V."/>
            <person name="Spatafora J.W."/>
            <person name="Aime M.C."/>
        </authorList>
    </citation>
    <scope>NUCLEOTIDE SEQUENCE [LARGE SCALE GENOMIC DNA]</scope>
    <source>
        <strain evidence="1 2">SA 807</strain>
    </source>
</reference>
<dbReference type="Proteomes" id="UP000245626">
    <property type="component" value="Unassembled WGS sequence"/>
</dbReference>
<dbReference type="EMBL" id="KZ820149">
    <property type="protein sequence ID" value="PWN48734.1"/>
    <property type="molecule type" value="Genomic_DNA"/>
</dbReference>
<name>A0ACD0NSF1_9BASI</name>
<feature type="non-terminal residue" evidence="1">
    <location>
        <position position="442"/>
    </location>
</feature>
<evidence type="ECO:0000313" key="2">
    <source>
        <dbReference type="Proteomes" id="UP000245626"/>
    </source>
</evidence>
<gene>
    <name evidence="1" type="ORF">IE53DRAFT_298306</name>
</gene>
<proteinExistence type="predicted"/>
<keyword evidence="2" id="KW-1185">Reference proteome</keyword>
<evidence type="ECO:0000313" key="1">
    <source>
        <dbReference type="EMBL" id="PWN48734.1"/>
    </source>
</evidence>
<sequence length="442" mass="49182">QTSQAANPQQETNNVREINRLMSQVVKDHHPDIHKVKMPTRLAPKRSWAEEAKSRIVGGEEESKKPLEITPEMESELLRPKRMHDSYVELSLPFSKDPELLERYIATSGLIRLGKILEDLDTLAGAISYQHALGSLPRAGDATAPIFVVTASVDRLDLLEPIKANADYRLSGQVIYVGSSSMEVFVCIEQLGEGGEQNKTCLTGRFTMAARNAAKGKSQRIAPLSLETEAEKALFAMGEAHKNRKRAEAATSLERVPPTKEEAIELHKQFVQSLNKDGVSSSTDRVVHPAKTQLATTMHMHPQQRNVHQKVFGGFLMRSAYELAWMVAASFVQRPVIFLSLDALSFHAPVPIGAMLSLTSRVTYTTSHQDSNDIAGVSVLAEVVDMETGERKKSNTFHFSFDIGESDKKISPETYKEAMEWIEGKRRTELGVQVRRIYASDD</sequence>
<accession>A0ACD0NSF1</accession>
<organism evidence="1 2">
    <name type="scientific">Violaceomyces palustris</name>
    <dbReference type="NCBI Taxonomy" id="1673888"/>
    <lineage>
        <taxon>Eukaryota</taxon>
        <taxon>Fungi</taxon>
        <taxon>Dikarya</taxon>
        <taxon>Basidiomycota</taxon>
        <taxon>Ustilaginomycotina</taxon>
        <taxon>Ustilaginomycetes</taxon>
        <taxon>Violaceomycetales</taxon>
        <taxon>Violaceomycetaceae</taxon>
        <taxon>Violaceomyces</taxon>
    </lineage>
</organism>
<protein>
    <submittedName>
        <fullName evidence="1">Thioesterase/thiol ester dehydrase-isomerase</fullName>
    </submittedName>
</protein>
<feature type="non-terminal residue" evidence="1">
    <location>
        <position position="1"/>
    </location>
</feature>